<organism evidence="1 2">
    <name type="scientific">Achromobacter spanius</name>
    <dbReference type="NCBI Taxonomy" id="217203"/>
    <lineage>
        <taxon>Bacteria</taxon>
        <taxon>Pseudomonadati</taxon>
        <taxon>Pseudomonadota</taxon>
        <taxon>Betaproteobacteria</taxon>
        <taxon>Burkholderiales</taxon>
        <taxon>Alcaligenaceae</taxon>
        <taxon>Achromobacter</taxon>
    </lineage>
</organism>
<sequence length="148" mass="17083">MWSRIKRFLSGPPPPEDPFRQTVSFDEAGFTRHCELARAMGLQAFWPWADVHEFGFSFQRALYPDPWYGDYMESLWYLWVRCEDGDMMRVFIDESLLDADHLPPALLRNLPGLDIGVLHAGLATARRGLRHFKGEGEWAAWRRDAAGA</sequence>
<dbReference type="AlphaFoldDB" id="A0AA42S514"/>
<reference evidence="1" key="1">
    <citation type="submission" date="2022-09" db="EMBL/GenBank/DDBJ databases">
        <title>Intensive care unit water sources are persistently colonized with multi-drug resistant bacteria and are the site of extensive horizontal gene transfer of antibiotic resistance genes.</title>
        <authorList>
            <person name="Diorio-Toth L."/>
        </authorList>
    </citation>
    <scope>NUCLEOTIDE SEQUENCE</scope>
    <source>
        <strain evidence="1">GD03843</strain>
    </source>
</reference>
<name>A0AA42S514_9BURK</name>
<gene>
    <name evidence="1" type="ORF">N5D93_17685</name>
</gene>
<accession>A0AA42S514</accession>
<dbReference type="EMBL" id="JAOCDZ010000012">
    <property type="protein sequence ID" value="MDH0737650.1"/>
    <property type="molecule type" value="Genomic_DNA"/>
</dbReference>
<protein>
    <submittedName>
        <fullName evidence="1">Uncharacterized protein</fullName>
    </submittedName>
</protein>
<dbReference type="Proteomes" id="UP001161094">
    <property type="component" value="Unassembled WGS sequence"/>
</dbReference>
<proteinExistence type="predicted"/>
<comment type="caution">
    <text evidence="1">The sequence shown here is derived from an EMBL/GenBank/DDBJ whole genome shotgun (WGS) entry which is preliminary data.</text>
</comment>
<evidence type="ECO:0000313" key="1">
    <source>
        <dbReference type="EMBL" id="MDH0737650.1"/>
    </source>
</evidence>
<evidence type="ECO:0000313" key="2">
    <source>
        <dbReference type="Proteomes" id="UP001161094"/>
    </source>
</evidence>
<dbReference type="RefSeq" id="WP_279996014.1">
    <property type="nucleotide sequence ID" value="NZ_JAOCDZ010000012.1"/>
</dbReference>